<evidence type="ECO:0000256" key="8">
    <source>
        <dbReference type="ARBA" id="ARBA00023136"/>
    </source>
</evidence>
<dbReference type="InterPro" id="IPR045584">
    <property type="entry name" value="Pilin-like"/>
</dbReference>
<dbReference type="RefSeq" id="WP_083965559.1">
    <property type="nucleotide sequence ID" value="NZ_CP015249.1"/>
</dbReference>
<gene>
    <name evidence="13" type="ORF">I596_2748</name>
</gene>
<organism evidence="13 14">
    <name type="scientific">Dokdonella koreensis DS-123</name>
    <dbReference type="NCBI Taxonomy" id="1300342"/>
    <lineage>
        <taxon>Bacteria</taxon>
        <taxon>Pseudomonadati</taxon>
        <taxon>Pseudomonadota</taxon>
        <taxon>Gammaproteobacteria</taxon>
        <taxon>Lysobacterales</taxon>
        <taxon>Rhodanobacteraceae</taxon>
        <taxon>Dokdonella</taxon>
    </lineage>
</organism>
<dbReference type="KEGG" id="dko:I596_2748"/>
<evidence type="ECO:0000256" key="11">
    <source>
        <dbReference type="SAM" id="Phobius"/>
    </source>
</evidence>
<keyword evidence="7 11" id="KW-1133">Transmembrane helix</keyword>
<proteinExistence type="inferred from homology"/>
<evidence type="ECO:0000313" key="14">
    <source>
        <dbReference type="Proteomes" id="UP000076830"/>
    </source>
</evidence>
<comment type="subcellular location">
    <subcellularLocation>
        <location evidence="1">Cell inner membrane</location>
        <topology evidence="1">Single-pass membrane protein</topology>
    </subcellularLocation>
</comment>
<name>A0A160DXP8_9GAMM</name>
<evidence type="ECO:0000256" key="7">
    <source>
        <dbReference type="ARBA" id="ARBA00022989"/>
    </source>
</evidence>
<keyword evidence="5" id="KW-0997">Cell inner membrane</keyword>
<evidence type="ECO:0000259" key="12">
    <source>
        <dbReference type="Pfam" id="PF12019"/>
    </source>
</evidence>
<sequence length="176" mass="18922">MDEGRRASRVPRPAPGAGFTLVEVLVVVVIVGVLALAVTLAIGRPAERRLAREADRFAALAAHACAHAELSGRDVGIALLARGYGFSRFDGDGWRPLPADGELRARDWPEGLEARLSRDGRPVRIAEAADRPQLVCFASGELTPFDLVLRLGDAEEARRVRGEGDGRLRVDAVAPR</sequence>
<dbReference type="Pfam" id="PF07963">
    <property type="entry name" value="N_methyl"/>
    <property type="match status" value="1"/>
</dbReference>
<dbReference type="PROSITE" id="PS00409">
    <property type="entry name" value="PROKAR_NTER_METHYL"/>
    <property type="match status" value="1"/>
</dbReference>
<evidence type="ECO:0000256" key="4">
    <source>
        <dbReference type="ARBA" id="ARBA00022481"/>
    </source>
</evidence>
<dbReference type="InterPro" id="IPR012902">
    <property type="entry name" value="N_methyl_site"/>
</dbReference>
<evidence type="ECO:0000256" key="3">
    <source>
        <dbReference type="ARBA" id="ARBA00022475"/>
    </source>
</evidence>
<dbReference type="OrthoDB" id="5730913at2"/>
<evidence type="ECO:0000313" key="13">
    <source>
        <dbReference type="EMBL" id="ANB18743.1"/>
    </source>
</evidence>
<evidence type="ECO:0000256" key="6">
    <source>
        <dbReference type="ARBA" id="ARBA00022692"/>
    </source>
</evidence>
<reference evidence="13 14" key="1">
    <citation type="submission" date="2016-04" db="EMBL/GenBank/DDBJ databases">
        <title>Complete genome sequence of Dokdonella koreensis DS-123T.</title>
        <authorList>
            <person name="Kim J.F."/>
            <person name="Lee H."/>
            <person name="Kwak M.-J."/>
        </authorList>
    </citation>
    <scope>NUCLEOTIDE SEQUENCE [LARGE SCALE GENOMIC DNA]</scope>
    <source>
        <strain evidence="13 14">DS-123</strain>
    </source>
</reference>
<feature type="domain" description="General secretion pathway GspH" evidence="12">
    <location>
        <begin position="53"/>
        <end position="166"/>
    </location>
</feature>
<evidence type="ECO:0000256" key="9">
    <source>
        <dbReference type="ARBA" id="ARBA00025772"/>
    </source>
</evidence>
<dbReference type="PRINTS" id="PR00885">
    <property type="entry name" value="BCTERIALGSPH"/>
</dbReference>
<dbReference type="InterPro" id="IPR002416">
    <property type="entry name" value="T2SS_protein-GspH"/>
</dbReference>
<dbReference type="GO" id="GO:0015628">
    <property type="term" value="P:protein secretion by the type II secretion system"/>
    <property type="evidence" value="ECO:0007669"/>
    <property type="project" value="InterPro"/>
</dbReference>
<keyword evidence="4" id="KW-0488">Methylation</keyword>
<dbReference type="NCBIfam" id="TIGR01708">
    <property type="entry name" value="typeII_sec_gspH"/>
    <property type="match status" value="1"/>
</dbReference>
<evidence type="ECO:0000256" key="1">
    <source>
        <dbReference type="ARBA" id="ARBA00004377"/>
    </source>
</evidence>
<dbReference type="Proteomes" id="UP000076830">
    <property type="component" value="Chromosome"/>
</dbReference>
<accession>A0A160DXP8</accession>
<dbReference type="EMBL" id="CP015249">
    <property type="protein sequence ID" value="ANB18743.1"/>
    <property type="molecule type" value="Genomic_DNA"/>
</dbReference>
<evidence type="ECO:0000256" key="2">
    <source>
        <dbReference type="ARBA" id="ARBA00021549"/>
    </source>
</evidence>
<dbReference type="Pfam" id="PF12019">
    <property type="entry name" value="GspH"/>
    <property type="match status" value="1"/>
</dbReference>
<comment type="similarity">
    <text evidence="9">Belongs to the GSP H family.</text>
</comment>
<keyword evidence="3" id="KW-1003">Cell membrane</keyword>
<keyword evidence="6 11" id="KW-0812">Transmembrane</keyword>
<dbReference type="Gene3D" id="3.55.40.10">
    <property type="entry name" value="minor pseudopilin epsh domain"/>
    <property type="match status" value="1"/>
</dbReference>
<dbReference type="AlphaFoldDB" id="A0A160DXP8"/>
<evidence type="ECO:0000256" key="10">
    <source>
        <dbReference type="ARBA" id="ARBA00030775"/>
    </source>
</evidence>
<dbReference type="STRING" id="1300342.I596_2748"/>
<keyword evidence="14" id="KW-1185">Reference proteome</keyword>
<dbReference type="GO" id="GO:0005886">
    <property type="term" value="C:plasma membrane"/>
    <property type="evidence" value="ECO:0007669"/>
    <property type="project" value="UniProtKB-SubCell"/>
</dbReference>
<dbReference type="InterPro" id="IPR022346">
    <property type="entry name" value="T2SS_GspH"/>
</dbReference>
<dbReference type="NCBIfam" id="TIGR02532">
    <property type="entry name" value="IV_pilin_GFxxxE"/>
    <property type="match status" value="1"/>
</dbReference>
<protein>
    <recommendedName>
        <fullName evidence="2">Type II secretion system protein H</fullName>
    </recommendedName>
    <alternativeName>
        <fullName evidence="10">General secretion pathway protein H</fullName>
    </alternativeName>
</protein>
<evidence type="ECO:0000256" key="5">
    <source>
        <dbReference type="ARBA" id="ARBA00022519"/>
    </source>
</evidence>
<dbReference type="SUPFAM" id="SSF54523">
    <property type="entry name" value="Pili subunits"/>
    <property type="match status" value="1"/>
</dbReference>
<dbReference type="InterPro" id="IPR049875">
    <property type="entry name" value="TypeII_GspH"/>
</dbReference>
<keyword evidence="8 11" id="KW-0472">Membrane</keyword>
<dbReference type="GO" id="GO:0015627">
    <property type="term" value="C:type II protein secretion system complex"/>
    <property type="evidence" value="ECO:0007669"/>
    <property type="project" value="InterPro"/>
</dbReference>
<feature type="transmembrane region" description="Helical" evidence="11">
    <location>
        <begin position="20"/>
        <end position="42"/>
    </location>
</feature>